<dbReference type="RefSeq" id="WP_079043682.1">
    <property type="nucleotide sequence ID" value="NZ_CP023699.1"/>
</dbReference>
<feature type="compositionally biased region" description="Basic residues" evidence="1">
    <location>
        <begin position="1"/>
        <end position="10"/>
    </location>
</feature>
<feature type="region of interest" description="Disordered" evidence="1">
    <location>
        <begin position="125"/>
        <end position="149"/>
    </location>
</feature>
<accession>A0A5J6GI24</accession>
<feature type="region of interest" description="Disordered" evidence="1">
    <location>
        <begin position="796"/>
        <end position="815"/>
    </location>
</feature>
<gene>
    <name evidence="3" type="ORF">CP970_27040</name>
</gene>
<dbReference type="AlphaFoldDB" id="A0A5J6GI24"/>
<dbReference type="EMBL" id="CP023699">
    <property type="protein sequence ID" value="QEU94072.1"/>
    <property type="molecule type" value="Genomic_DNA"/>
</dbReference>
<proteinExistence type="predicted"/>
<sequence length="815" mass="90021">MEFARGRRAGQRGASRRDRSTGAPLPVDVRGKLERRFNAAFDTVRWHRDPTAAGNIDASAFATGEHVVLGVDTDPHSAAGLSLIAHELTHVLQQRRTGPVPADAPPTGRQDAAEREAEAAAAAVISGQRPAPVREPPHGLPRAPKPGVPPDPDIGLTRRDMHDLAPTYVENLFGKVDYRSGYLISEGTEGSEGWQERYWSLFWVDGNGTMRASVRLVNPERTARARTMKSLPEQFGAALAWFRGRGVRVLAFEGDWSYMNADEPSSNLAVYQREVAAGRGSAEAAGATPSGRAAVAAGFTEISVAPTVVEEQEHLPEGVARPRVKATFRIPGFEDAGNRLAGLARAEEILDRYGRFVRGSEQLTEQVRRTRSELEAALDAYVRAKADGSPEEGTAREQARRRLDQLATEELLPVTMARLTELARLGPHLERFEGELLEARRTGRMSEAGIDALWEIAPDTARRLVRSSRLPRREQARLFGSLPGAVPGGGTRVTAGFLIALEMVNLVAPLVEQERAHSADHDVGAALRDIMWWQDKGVAPTMKAVDDNLAPFWSNEETTDRATIQKWLDDHEVGFLALTGIEGAPNWDRFGIWATTHLLNYGDWQEFIERSTAVRGTGPYLYEREWSYRTATIESHWYDFEVREIWNPDKQLTKILRSAAQAMVRRTEREIALAAVAPGRLSGPGTFLESADRSTEAFVTLPRATGRKRFRHGIGEPTLYTSYQQHARTGFAHDALLYTFPDRAALGRGEVPDGYVVVGGADFNTYVAVYNTLNVVSMATDHPIIDRVPRNEFPNRSEMLLARSGDLEDAPTERP</sequence>
<dbReference type="Proteomes" id="UP000325529">
    <property type="component" value="Chromosome"/>
</dbReference>
<reference evidence="3 4" key="1">
    <citation type="submission" date="2017-09" db="EMBL/GenBank/DDBJ databases">
        <authorList>
            <person name="Lee N."/>
            <person name="Cho B.-K."/>
        </authorList>
    </citation>
    <scope>NUCLEOTIDE SEQUENCE [LARGE SCALE GENOMIC DNA]</scope>
    <source>
        <strain evidence="3 4">ATCC 12853</strain>
    </source>
</reference>
<organism evidence="3 4">
    <name type="scientific">Streptomyces kanamyceticus</name>
    <dbReference type="NCBI Taxonomy" id="1967"/>
    <lineage>
        <taxon>Bacteria</taxon>
        <taxon>Bacillati</taxon>
        <taxon>Actinomycetota</taxon>
        <taxon>Actinomycetes</taxon>
        <taxon>Kitasatosporales</taxon>
        <taxon>Streptomycetaceae</taxon>
        <taxon>Streptomyces</taxon>
    </lineage>
</organism>
<feature type="domain" description="eCIS core" evidence="2">
    <location>
        <begin position="24"/>
        <end position="97"/>
    </location>
</feature>
<protein>
    <submittedName>
        <fullName evidence="3">DUF4157 domain-containing protein</fullName>
    </submittedName>
</protein>
<dbReference type="OrthoDB" id="9153660at2"/>
<feature type="region of interest" description="Disordered" evidence="1">
    <location>
        <begin position="1"/>
        <end position="27"/>
    </location>
</feature>
<dbReference type="InterPro" id="IPR025295">
    <property type="entry name" value="eCIS_core_dom"/>
</dbReference>
<dbReference type="KEGG" id="ska:CP970_27040"/>
<evidence type="ECO:0000313" key="4">
    <source>
        <dbReference type="Proteomes" id="UP000325529"/>
    </source>
</evidence>
<evidence type="ECO:0000313" key="3">
    <source>
        <dbReference type="EMBL" id="QEU94072.1"/>
    </source>
</evidence>
<evidence type="ECO:0000259" key="2">
    <source>
        <dbReference type="Pfam" id="PF13699"/>
    </source>
</evidence>
<keyword evidence="4" id="KW-1185">Reference proteome</keyword>
<dbReference type="Pfam" id="PF13699">
    <property type="entry name" value="eCIS_core"/>
    <property type="match status" value="1"/>
</dbReference>
<name>A0A5J6GI24_STRKN</name>
<evidence type="ECO:0000256" key="1">
    <source>
        <dbReference type="SAM" id="MobiDB-lite"/>
    </source>
</evidence>